<evidence type="ECO:0000256" key="2">
    <source>
        <dbReference type="ARBA" id="ARBA00022475"/>
    </source>
</evidence>
<sequence>MDWTTTLLDCWNFIKQWYWIPLTLLYIMVIITILIENRNPTKTIAWVLVIIFLPVIGIVIYFFFGQEFNRERFFQRIDKRQKLIINQKWDEMESLIQDDLSQIETEINSLTQVFRYLNNSRIAPPSTKNKVKLLINGEEKFPLFLEALRSAQDHIHLEYYIFEEDKIGNEVIEILKEKVKKGVEVRVTVDDFGSPKINKHHKRFEDAGIQFQTFLPVHFSSLANSNYRNHRKILIVDAKIAFVGGINISDKYINQNGEKSPNNEVYWRDTSVMIEGEAINSLQLHFYLNWMMTDGKEFKISNRKYFFNSENVEFTNTATVSFGLTSPGDSVHSAMEAMILAITLAKKKVQLCTPYFIPSDEFKTALMIAVSGGVEVELIIPKKGDSTVVQQASLSYLKPLMRRGIKVFLYEKGFIHAKTITIDDELAFIGTVNLDYRSFFINFEITSVIHDKILLKQMAEQFILDKENSEILTVKKWEERPWYKRAFASICRLLAPIL</sequence>
<keyword evidence="9 13" id="KW-0472">Membrane</keyword>
<proteinExistence type="predicted"/>
<dbReference type="GO" id="GO:0008808">
    <property type="term" value="F:cardiolipin synthase activity"/>
    <property type="evidence" value="ECO:0007669"/>
    <property type="project" value="UniProtKB-UniRule"/>
</dbReference>
<accession>A0A1I4YP06</accession>
<dbReference type="OrthoDB" id="9762009at2"/>
<evidence type="ECO:0000256" key="4">
    <source>
        <dbReference type="ARBA" id="ARBA00022679"/>
    </source>
</evidence>
<keyword evidence="10" id="KW-0594">Phospholipid biosynthesis</keyword>
<dbReference type="InterPro" id="IPR027379">
    <property type="entry name" value="CLS_N"/>
</dbReference>
<evidence type="ECO:0000256" key="6">
    <source>
        <dbReference type="ARBA" id="ARBA00022737"/>
    </source>
</evidence>
<dbReference type="CDD" id="cd09112">
    <property type="entry name" value="PLDc_CLS_2"/>
    <property type="match status" value="1"/>
</dbReference>
<dbReference type="GO" id="GO:0005886">
    <property type="term" value="C:plasma membrane"/>
    <property type="evidence" value="ECO:0007669"/>
    <property type="project" value="UniProtKB-SubCell"/>
</dbReference>
<keyword evidence="3" id="KW-0444">Lipid biosynthesis</keyword>
<evidence type="ECO:0000256" key="3">
    <source>
        <dbReference type="ARBA" id="ARBA00022516"/>
    </source>
</evidence>
<keyword evidence="5 13" id="KW-0812">Transmembrane</keyword>
<feature type="domain" description="PLD phosphodiesterase" evidence="14">
    <location>
        <begin position="411"/>
        <end position="438"/>
    </location>
</feature>
<name>A0A1I4YP06_9FLAO</name>
<dbReference type="NCBIfam" id="TIGR04265">
    <property type="entry name" value="bac_cardiolipin"/>
    <property type="match status" value="1"/>
</dbReference>
<dbReference type="Gene3D" id="3.30.870.10">
    <property type="entry name" value="Endonuclease Chain A"/>
    <property type="match status" value="2"/>
</dbReference>
<dbReference type="InterPro" id="IPR022924">
    <property type="entry name" value="Cardiolipin_synthase"/>
</dbReference>
<evidence type="ECO:0000313" key="15">
    <source>
        <dbReference type="EMBL" id="SFN39756.1"/>
    </source>
</evidence>
<dbReference type="AlphaFoldDB" id="A0A1I4YP06"/>
<comment type="subcellular location">
    <subcellularLocation>
        <location evidence="1">Cell membrane</location>
        <topology evidence="1">Multi-pass membrane protein</topology>
    </subcellularLocation>
</comment>
<keyword evidence="8" id="KW-0443">Lipid metabolism</keyword>
<evidence type="ECO:0000256" key="5">
    <source>
        <dbReference type="ARBA" id="ARBA00022692"/>
    </source>
</evidence>
<feature type="transmembrane region" description="Helical" evidence="13">
    <location>
        <begin position="44"/>
        <end position="64"/>
    </location>
</feature>
<gene>
    <name evidence="15" type="ORF">SAMN05421738_111137</name>
</gene>
<evidence type="ECO:0000256" key="12">
    <source>
        <dbReference type="NCBIfam" id="TIGR04265"/>
    </source>
</evidence>
<dbReference type="Proteomes" id="UP000199149">
    <property type="component" value="Unassembled WGS sequence"/>
</dbReference>
<organism evidence="15 16">
    <name type="scientific">Algoriella xinjiangensis</name>
    <dbReference type="NCBI Taxonomy" id="684065"/>
    <lineage>
        <taxon>Bacteria</taxon>
        <taxon>Pseudomonadati</taxon>
        <taxon>Bacteroidota</taxon>
        <taxon>Flavobacteriia</taxon>
        <taxon>Flavobacteriales</taxon>
        <taxon>Weeksellaceae</taxon>
        <taxon>Algoriella</taxon>
    </lineage>
</organism>
<dbReference type="STRING" id="684065.SAMN05421738_111137"/>
<evidence type="ECO:0000256" key="8">
    <source>
        <dbReference type="ARBA" id="ARBA00023098"/>
    </source>
</evidence>
<evidence type="ECO:0000259" key="14">
    <source>
        <dbReference type="PROSITE" id="PS50035"/>
    </source>
</evidence>
<evidence type="ECO:0000256" key="7">
    <source>
        <dbReference type="ARBA" id="ARBA00022989"/>
    </source>
</evidence>
<keyword evidence="4" id="KW-0808">Transferase</keyword>
<dbReference type="PANTHER" id="PTHR21248:SF22">
    <property type="entry name" value="PHOSPHOLIPASE D"/>
    <property type="match status" value="1"/>
</dbReference>
<dbReference type="SUPFAM" id="SSF56024">
    <property type="entry name" value="Phospholipase D/nuclease"/>
    <property type="match status" value="2"/>
</dbReference>
<evidence type="ECO:0000256" key="9">
    <source>
        <dbReference type="ARBA" id="ARBA00023136"/>
    </source>
</evidence>
<dbReference type="EMBL" id="FOUZ01000011">
    <property type="protein sequence ID" value="SFN39756.1"/>
    <property type="molecule type" value="Genomic_DNA"/>
</dbReference>
<keyword evidence="16" id="KW-1185">Reference proteome</keyword>
<dbReference type="PANTHER" id="PTHR21248">
    <property type="entry name" value="CARDIOLIPIN SYNTHASE"/>
    <property type="match status" value="1"/>
</dbReference>
<evidence type="ECO:0000313" key="16">
    <source>
        <dbReference type="Proteomes" id="UP000199149"/>
    </source>
</evidence>
<keyword evidence="6" id="KW-0677">Repeat</keyword>
<keyword evidence="2" id="KW-1003">Cell membrane</keyword>
<dbReference type="Pfam" id="PF13091">
    <property type="entry name" value="PLDc_2"/>
    <property type="match status" value="2"/>
</dbReference>
<dbReference type="GO" id="GO:0032049">
    <property type="term" value="P:cardiolipin biosynthetic process"/>
    <property type="evidence" value="ECO:0007669"/>
    <property type="project" value="UniProtKB-UniRule"/>
</dbReference>
<keyword evidence="7 13" id="KW-1133">Transmembrane helix</keyword>
<dbReference type="SMART" id="SM00155">
    <property type="entry name" value="PLDc"/>
    <property type="match status" value="2"/>
</dbReference>
<evidence type="ECO:0000256" key="1">
    <source>
        <dbReference type="ARBA" id="ARBA00004651"/>
    </source>
</evidence>
<keyword evidence="11" id="KW-1208">Phospholipid metabolism</keyword>
<reference evidence="16" key="1">
    <citation type="submission" date="2016-10" db="EMBL/GenBank/DDBJ databases">
        <authorList>
            <person name="Varghese N."/>
            <person name="Submissions S."/>
        </authorList>
    </citation>
    <scope>NUCLEOTIDE SEQUENCE [LARGE SCALE GENOMIC DNA]</scope>
    <source>
        <strain evidence="16">XJ109</strain>
    </source>
</reference>
<dbReference type="PROSITE" id="PS50035">
    <property type="entry name" value="PLD"/>
    <property type="match status" value="2"/>
</dbReference>
<dbReference type="RefSeq" id="WP_092908853.1">
    <property type="nucleotide sequence ID" value="NZ_FOUZ01000011.1"/>
</dbReference>
<dbReference type="CDD" id="cd09110">
    <property type="entry name" value="PLDc_CLS_1"/>
    <property type="match status" value="1"/>
</dbReference>
<evidence type="ECO:0000256" key="13">
    <source>
        <dbReference type="SAM" id="Phobius"/>
    </source>
</evidence>
<protein>
    <recommendedName>
        <fullName evidence="12">Cardiolipin synthase</fullName>
        <ecNumber evidence="12">2.7.8.-</ecNumber>
    </recommendedName>
</protein>
<dbReference type="Pfam" id="PF13396">
    <property type="entry name" value="PLDc_N"/>
    <property type="match status" value="1"/>
</dbReference>
<evidence type="ECO:0000256" key="11">
    <source>
        <dbReference type="ARBA" id="ARBA00023264"/>
    </source>
</evidence>
<evidence type="ECO:0000256" key="10">
    <source>
        <dbReference type="ARBA" id="ARBA00023209"/>
    </source>
</evidence>
<feature type="transmembrane region" description="Helical" evidence="13">
    <location>
        <begin position="17"/>
        <end position="35"/>
    </location>
</feature>
<dbReference type="InterPro" id="IPR025202">
    <property type="entry name" value="PLD-like_dom"/>
</dbReference>
<dbReference type="InterPro" id="IPR001736">
    <property type="entry name" value="PLipase_D/transphosphatidylase"/>
</dbReference>
<feature type="domain" description="PLD phosphodiesterase" evidence="14">
    <location>
        <begin position="225"/>
        <end position="252"/>
    </location>
</feature>
<dbReference type="EC" id="2.7.8.-" evidence="12"/>